<feature type="domain" description="Disease resistance N-terminal" evidence="8">
    <location>
        <begin position="35"/>
        <end position="124"/>
    </location>
</feature>
<dbReference type="CDD" id="cd14798">
    <property type="entry name" value="RX-CC_like"/>
    <property type="match status" value="1"/>
</dbReference>
<dbReference type="InterPro" id="IPR032675">
    <property type="entry name" value="LRR_dom_sf"/>
</dbReference>
<feature type="domain" description="NB-ARC" evidence="7">
    <location>
        <begin position="195"/>
        <end position="362"/>
    </location>
</feature>
<dbReference type="InterPro" id="IPR041118">
    <property type="entry name" value="Rx_N"/>
</dbReference>
<sequence>EASRSPTVVFSISGGQSHIQQRKMAEPLVSSSTGVMNSLLAKLSSLIEGEYEILEGTKRDISFLRTELSSMNALLEKLATSEKLDSQVQVWRDNIRELSYDIEDCIDIFKHKLSHGDAKAGFVKKITAKIQKLWSRYQMANQIQELKARVVEESERHLRYKYDEPAVNAHKVEIDPRLPALYVEAEKLVGTGGPMKKVMNWLLEHDSSNQLKVVSIVGFGGFGKTTLANQVYQKMNGQFDCTAFVPVSRNPILKKVLLNLLKELRGDTDVSCDERQIINELRAFLQDKRYLIIVDDVWSTTAWDFIKSALPENNLRSRIITTTRHSDVAESCCSYTEGYIHYMQPLSDQDSQKLFFKRVFHSQGPCPPHLEEVSQEIIQKCHGMPLAINTIASLLANKSGKREQWEQEIMNKCSHIRSLIRFRVVDKEAPHLPVFHSLRVLVLRCRCRSLGNQHIRYIGSSFQLKYLEIGCPGITELPDEIGNLKHLQTLDIHNSQIDKLPPTIGRLQNLVRLLVDFKVKLPDEIGNLQALQILSHACSYNSVKFLEQLRRLTNLRVLVIGLHDKNELDHGIGMYQEALGSSITMLGKHGLQSLEIDCNDYSTNTLMDLLCYNAPYLRKLCNRSYISRLPQRIGSLVNLAHLEICATIIEQEDLCILGAIPTLLYVMLSSLEAPSQRLTISRQQFHCLKEFIFRSYGAGGLSMVTEQDAMPQVRRLHLEFRAKETEFTMGFEFNLEHLARLTHIILIIHCDGATKSMVKSAEAAIRRTASTNPRHPTLEIRRESERYMLDEEDDRVMLPEDGMDVGKNIYKNLLAYCTPVQCHCETMTACQ</sequence>
<dbReference type="Gene3D" id="3.80.10.10">
    <property type="entry name" value="Ribonuclease Inhibitor"/>
    <property type="match status" value="2"/>
</dbReference>
<dbReference type="AlphaFoldDB" id="A0A5J9WUG7"/>
<evidence type="ECO:0000313" key="11">
    <source>
        <dbReference type="Proteomes" id="UP000324897"/>
    </source>
</evidence>
<dbReference type="OrthoDB" id="656806at2759"/>
<dbReference type="InterPro" id="IPR042197">
    <property type="entry name" value="Apaf_helical"/>
</dbReference>
<dbReference type="InterPro" id="IPR002182">
    <property type="entry name" value="NB-ARC"/>
</dbReference>
<keyword evidence="3" id="KW-0677">Repeat</keyword>
<feature type="non-terminal residue" evidence="10">
    <location>
        <position position="1"/>
    </location>
</feature>
<dbReference type="PRINTS" id="PR00364">
    <property type="entry name" value="DISEASERSIST"/>
</dbReference>
<dbReference type="GO" id="GO:0051707">
    <property type="term" value="P:response to other organism"/>
    <property type="evidence" value="ECO:0007669"/>
    <property type="project" value="UniProtKB-ARBA"/>
</dbReference>
<keyword evidence="2" id="KW-0433">Leucine-rich repeat</keyword>
<evidence type="ECO:0008006" key="12">
    <source>
        <dbReference type="Google" id="ProtNLM"/>
    </source>
</evidence>
<evidence type="ECO:0000256" key="6">
    <source>
        <dbReference type="ARBA" id="ARBA00023054"/>
    </source>
</evidence>
<comment type="caution">
    <text evidence="10">The sequence shown here is derived from an EMBL/GenBank/DDBJ whole genome shotgun (WGS) entry which is preliminary data.</text>
</comment>
<dbReference type="Pfam" id="PF18052">
    <property type="entry name" value="Rx_N"/>
    <property type="match status" value="1"/>
</dbReference>
<evidence type="ECO:0000259" key="8">
    <source>
        <dbReference type="Pfam" id="PF18052"/>
    </source>
</evidence>
<feature type="domain" description="Disease resistance R13L4/SHOC-2-like LRR" evidence="9">
    <location>
        <begin position="415"/>
        <end position="778"/>
    </location>
</feature>
<dbReference type="GO" id="GO:0006952">
    <property type="term" value="P:defense response"/>
    <property type="evidence" value="ECO:0007669"/>
    <property type="project" value="UniProtKB-KW"/>
</dbReference>
<evidence type="ECO:0000256" key="3">
    <source>
        <dbReference type="ARBA" id="ARBA00022737"/>
    </source>
</evidence>
<evidence type="ECO:0000259" key="7">
    <source>
        <dbReference type="Pfam" id="PF00931"/>
    </source>
</evidence>
<evidence type="ECO:0000256" key="2">
    <source>
        <dbReference type="ARBA" id="ARBA00022614"/>
    </source>
</evidence>
<evidence type="ECO:0000259" key="9">
    <source>
        <dbReference type="Pfam" id="PF23598"/>
    </source>
</evidence>
<dbReference type="Gene3D" id="1.10.8.430">
    <property type="entry name" value="Helical domain of apoptotic protease-activating factors"/>
    <property type="match status" value="1"/>
</dbReference>
<dbReference type="Pfam" id="PF23598">
    <property type="entry name" value="LRR_14"/>
    <property type="match status" value="1"/>
</dbReference>
<accession>A0A5J9WUG7</accession>
<comment type="similarity">
    <text evidence="1">Belongs to the disease resistance NB-LRR family.</text>
</comment>
<dbReference type="SUPFAM" id="SSF52058">
    <property type="entry name" value="L domain-like"/>
    <property type="match status" value="1"/>
</dbReference>
<dbReference type="FunFam" id="3.40.50.300:FF:001091">
    <property type="entry name" value="Probable disease resistance protein At1g61300"/>
    <property type="match status" value="1"/>
</dbReference>
<evidence type="ECO:0000256" key="1">
    <source>
        <dbReference type="ARBA" id="ARBA00008894"/>
    </source>
</evidence>
<reference evidence="10 11" key="1">
    <citation type="journal article" date="2019" name="Sci. Rep.">
        <title>A high-quality genome of Eragrostis curvula grass provides insights into Poaceae evolution and supports new strategies to enhance forage quality.</title>
        <authorList>
            <person name="Carballo J."/>
            <person name="Santos B.A.C.M."/>
            <person name="Zappacosta D."/>
            <person name="Garbus I."/>
            <person name="Selva J.P."/>
            <person name="Gallo C.A."/>
            <person name="Diaz A."/>
            <person name="Albertini E."/>
            <person name="Caccamo M."/>
            <person name="Echenique V."/>
        </authorList>
    </citation>
    <scope>NUCLEOTIDE SEQUENCE [LARGE SCALE GENOMIC DNA]</scope>
    <source>
        <strain evidence="11">cv. Victoria</strain>
        <tissue evidence="10">Leaf</tissue>
    </source>
</reference>
<dbReference type="Pfam" id="PF00931">
    <property type="entry name" value="NB-ARC"/>
    <property type="match status" value="1"/>
</dbReference>
<evidence type="ECO:0000256" key="4">
    <source>
        <dbReference type="ARBA" id="ARBA00022741"/>
    </source>
</evidence>
<keyword evidence="4" id="KW-0547">Nucleotide-binding</keyword>
<dbReference type="Gene3D" id="3.40.50.300">
    <property type="entry name" value="P-loop containing nucleotide triphosphate hydrolases"/>
    <property type="match status" value="1"/>
</dbReference>
<evidence type="ECO:0000313" key="10">
    <source>
        <dbReference type="EMBL" id="TVU51738.1"/>
    </source>
</evidence>
<dbReference type="EMBL" id="RWGY01000002">
    <property type="protein sequence ID" value="TVU51738.1"/>
    <property type="molecule type" value="Genomic_DNA"/>
</dbReference>
<keyword evidence="6" id="KW-0175">Coiled coil</keyword>
<organism evidence="10 11">
    <name type="scientific">Eragrostis curvula</name>
    <name type="common">weeping love grass</name>
    <dbReference type="NCBI Taxonomy" id="38414"/>
    <lineage>
        <taxon>Eukaryota</taxon>
        <taxon>Viridiplantae</taxon>
        <taxon>Streptophyta</taxon>
        <taxon>Embryophyta</taxon>
        <taxon>Tracheophyta</taxon>
        <taxon>Spermatophyta</taxon>
        <taxon>Magnoliopsida</taxon>
        <taxon>Liliopsida</taxon>
        <taxon>Poales</taxon>
        <taxon>Poaceae</taxon>
        <taxon>PACMAD clade</taxon>
        <taxon>Chloridoideae</taxon>
        <taxon>Eragrostideae</taxon>
        <taxon>Eragrostidinae</taxon>
        <taxon>Eragrostis</taxon>
    </lineage>
</organism>
<dbReference type="GO" id="GO:0043531">
    <property type="term" value="F:ADP binding"/>
    <property type="evidence" value="ECO:0007669"/>
    <property type="project" value="InterPro"/>
</dbReference>
<protein>
    <recommendedName>
        <fullName evidence="12">AAA+ ATPase domain-containing protein</fullName>
    </recommendedName>
</protein>
<dbReference type="PANTHER" id="PTHR19338">
    <property type="entry name" value="TRANSLOCASE OF INNER MITOCHONDRIAL MEMBRANE 13 HOMOLOG"/>
    <property type="match status" value="1"/>
</dbReference>
<dbReference type="InterPro" id="IPR038005">
    <property type="entry name" value="RX-like_CC"/>
</dbReference>
<dbReference type="PANTHER" id="PTHR19338:SF65">
    <property type="entry name" value="OS06G0163900 PROTEIN"/>
    <property type="match status" value="1"/>
</dbReference>
<gene>
    <name evidence="10" type="ORF">EJB05_03180</name>
</gene>
<evidence type="ECO:0000256" key="5">
    <source>
        <dbReference type="ARBA" id="ARBA00022821"/>
    </source>
</evidence>
<proteinExistence type="inferred from homology"/>
<dbReference type="InterPro" id="IPR027417">
    <property type="entry name" value="P-loop_NTPase"/>
</dbReference>
<name>A0A5J9WUG7_9POAL</name>
<dbReference type="Gramene" id="TVU51738">
    <property type="protein sequence ID" value="TVU51738"/>
    <property type="gene ID" value="EJB05_03180"/>
</dbReference>
<dbReference type="SUPFAM" id="SSF52540">
    <property type="entry name" value="P-loop containing nucleoside triphosphate hydrolases"/>
    <property type="match status" value="1"/>
</dbReference>
<dbReference type="Gene3D" id="1.20.5.4130">
    <property type="match status" value="1"/>
</dbReference>
<dbReference type="Proteomes" id="UP000324897">
    <property type="component" value="Chromosome 6"/>
</dbReference>
<keyword evidence="11" id="KW-1185">Reference proteome</keyword>
<keyword evidence="5" id="KW-0611">Plant defense</keyword>
<dbReference type="InterPro" id="IPR055414">
    <property type="entry name" value="LRR_R13L4/SHOC2-like"/>
</dbReference>